<evidence type="ECO:0000313" key="4">
    <source>
        <dbReference type="Proteomes" id="UP000015106"/>
    </source>
</evidence>
<keyword evidence="4" id="KW-1185">Reference proteome</keyword>
<proteinExistence type="predicted"/>
<protein>
    <recommendedName>
        <fullName evidence="2">Chorein N-terminal domain-containing protein</fullName>
    </recommendedName>
</protein>
<dbReference type="PANTHER" id="PTHR16166">
    <property type="entry name" value="VACUOLAR PROTEIN SORTING-ASSOCIATED PROTEIN VPS13"/>
    <property type="match status" value="1"/>
</dbReference>
<dbReference type="Gramene" id="TuG1812G0700003475.01.T07">
    <property type="protein sequence ID" value="TuG1812G0700003475.01.T07"/>
    <property type="gene ID" value="TuG1812G0700003475.01"/>
</dbReference>
<feature type="domain" description="Chorein N-terminal" evidence="2">
    <location>
        <begin position="1"/>
        <end position="169"/>
    </location>
</feature>
<gene>
    <name evidence="3" type="primary">LOC125518605</name>
</gene>
<evidence type="ECO:0000259" key="2">
    <source>
        <dbReference type="Pfam" id="PF12624"/>
    </source>
</evidence>
<accession>A0A8R7R0H1</accession>
<dbReference type="GO" id="GO:0006623">
    <property type="term" value="P:protein targeting to vacuole"/>
    <property type="evidence" value="ECO:0007669"/>
    <property type="project" value="TreeGrafter"/>
</dbReference>
<dbReference type="Proteomes" id="UP000015106">
    <property type="component" value="Chromosome 7"/>
</dbReference>
<sequence>MFEGVVSQVLAGLLGRYVKGIQKEQLKIGIWNEEINLENVELILEAFDYLQLPFALKTGRIGKLSIKIPWKKLGWDPIIIVIEDVFVCAYPREDSEWGSDSLGKRELAGKLAKLNAIELAKFSRRVTDNQTGQSLLSYMSAKILDNIQVSIRNVHIIYVESHNDQVRKFISYFHFLCTEC</sequence>
<dbReference type="GO" id="GO:0045053">
    <property type="term" value="P:protein retention in Golgi apparatus"/>
    <property type="evidence" value="ECO:0007669"/>
    <property type="project" value="TreeGrafter"/>
</dbReference>
<dbReference type="AlphaFoldDB" id="A0A8R7R0H1"/>
<evidence type="ECO:0000313" key="3">
    <source>
        <dbReference type="EnsemblPlants" id="TuG1812G0700003475.01.T07"/>
    </source>
</evidence>
<evidence type="ECO:0000256" key="1">
    <source>
        <dbReference type="ARBA" id="ARBA00022448"/>
    </source>
</evidence>
<dbReference type="InterPro" id="IPR026847">
    <property type="entry name" value="VPS13"/>
</dbReference>
<reference evidence="3" key="3">
    <citation type="submission" date="2022-06" db="UniProtKB">
        <authorList>
            <consortium name="EnsemblPlants"/>
        </authorList>
    </citation>
    <scope>IDENTIFICATION</scope>
</reference>
<dbReference type="Pfam" id="PF12624">
    <property type="entry name" value="VPS13_N"/>
    <property type="match status" value="1"/>
</dbReference>
<organism evidence="3 4">
    <name type="scientific">Triticum urartu</name>
    <name type="common">Red wild einkorn</name>
    <name type="synonym">Crithodium urartu</name>
    <dbReference type="NCBI Taxonomy" id="4572"/>
    <lineage>
        <taxon>Eukaryota</taxon>
        <taxon>Viridiplantae</taxon>
        <taxon>Streptophyta</taxon>
        <taxon>Embryophyta</taxon>
        <taxon>Tracheophyta</taxon>
        <taxon>Spermatophyta</taxon>
        <taxon>Magnoliopsida</taxon>
        <taxon>Liliopsida</taxon>
        <taxon>Poales</taxon>
        <taxon>Poaceae</taxon>
        <taxon>BOP clade</taxon>
        <taxon>Pooideae</taxon>
        <taxon>Triticodae</taxon>
        <taxon>Triticeae</taxon>
        <taxon>Triticinae</taxon>
        <taxon>Triticum</taxon>
    </lineage>
</organism>
<dbReference type="EnsemblPlants" id="TuG1812G0700003475.01.T07">
    <property type="protein sequence ID" value="TuG1812G0700003475.01.T07"/>
    <property type="gene ID" value="TuG1812G0700003475.01"/>
</dbReference>
<reference evidence="3" key="2">
    <citation type="submission" date="2018-03" db="EMBL/GenBank/DDBJ databases">
        <title>The Triticum urartu genome reveals the dynamic nature of wheat genome evolution.</title>
        <authorList>
            <person name="Ling H."/>
            <person name="Ma B."/>
            <person name="Shi X."/>
            <person name="Liu H."/>
            <person name="Dong L."/>
            <person name="Sun H."/>
            <person name="Cao Y."/>
            <person name="Gao Q."/>
            <person name="Zheng S."/>
            <person name="Li Y."/>
            <person name="Yu Y."/>
            <person name="Du H."/>
            <person name="Qi M."/>
            <person name="Li Y."/>
            <person name="Yu H."/>
            <person name="Cui Y."/>
            <person name="Wang N."/>
            <person name="Chen C."/>
            <person name="Wu H."/>
            <person name="Zhao Y."/>
            <person name="Zhang J."/>
            <person name="Li Y."/>
            <person name="Zhou W."/>
            <person name="Zhang B."/>
            <person name="Hu W."/>
            <person name="Eijk M."/>
            <person name="Tang J."/>
            <person name="Witsenboer H."/>
            <person name="Zhao S."/>
            <person name="Li Z."/>
            <person name="Zhang A."/>
            <person name="Wang D."/>
            <person name="Liang C."/>
        </authorList>
    </citation>
    <scope>NUCLEOTIDE SEQUENCE [LARGE SCALE GENOMIC DNA]</scope>
    <source>
        <strain evidence="3">cv. G1812</strain>
    </source>
</reference>
<dbReference type="InterPro" id="IPR026854">
    <property type="entry name" value="VPS13_N"/>
</dbReference>
<dbReference type="PANTHER" id="PTHR16166:SF143">
    <property type="entry name" value="PROTEIN SORTING-ASSOCIATED PROTEIN, PUTATIVE (DUF1162)-RELATED"/>
    <property type="match status" value="1"/>
</dbReference>
<reference evidence="4" key="1">
    <citation type="journal article" date="2013" name="Nature">
        <title>Draft genome of the wheat A-genome progenitor Triticum urartu.</title>
        <authorList>
            <person name="Ling H.Q."/>
            <person name="Zhao S."/>
            <person name="Liu D."/>
            <person name="Wang J."/>
            <person name="Sun H."/>
            <person name="Zhang C."/>
            <person name="Fan H."/>
            <person name="Li D."/>
            <person name="Dong L."/>
            <person name="Tao Y."/>
            <person name="Gao C."/>
            <person name="Wu H."/>
            <person name="Li Y."/>
            <person name="Cui Y."/>
            <person name="Guo X."/>
            <person name="Zheng S."/>
            <person name="Wang B."/>
            <person name="Yu K."/>
            <person name="Liang Q."/>
            <person name="Yang W."/>
            <person name="Lou X."/>
            <person name="Chen J."/>
            <person name="Feng M."/>
            <person name="Jian J."/>
            <person name="Zhang X."/>
            <person name="Luo G."/>
            <person name="Jiang Y."/>
            <person name="Liu J."/>
            <person name="Wang Z."/>
            <person name="Sha Y."/>
            <person name="Zhang B."/>
            <person name="Wu H."/>
            <person name="Tang D."/>
            <person name="Shen Q."/>
            <person name="Xue P."/>
            <person name="Zou S."/>
            <person name="Wang X."/>
            <person name="Liu X."/>
            <person name="Wang F."/>
            <person name="Yang Y."/>
            <person name="An X."/>
            <person name="Dong Z."/>
            <person name="Zhang K."/>
            <person name="Zhang X."/>
            <person name="Luo M.C."/>
            <person name="Dvorak J."/>
            <person name="Tong Y."/>
            <person name="Wang J."/>
            <person name="Yang H."/>
            <person name="Li Z."/>
            <person name="Wang D."/>
            <person name="Zhang A."/>
            <person name="Wang J."/>
        </authorList>
    </citation>
    <scope>NUCLEOTIDE SEQUENCE</scope>
    <source>
        <strain evidence="4">cv. G1812</strain>
    </source>
</reference>
<keyword evidence="1" id="KW-0813">Transport</keyword>
<name>A0A8R7R0H1_TRIUA</name>